<evidence type="ECO:0000313" key="1">
    <source>
        <dbReference type="EMBL" id="MFM0107951.1"/>
    </source>
</evidence>
<accession>A0ACC7NQV6</accession>
<reference evidence="1 2" key="1">
    <citation type="journal article" date="2024" name="Chem. Sci.">
        <title>Discovery of megapolipeptins by genome mining of a Burkholderiales bacteria collection.</title>
        <authorList>
            <person name="Paulo B.S."/>
            <person name="Recchia M.J.J."/>
            <person name="Lee S."/>
            <person name="Fergusson C.H."/>
            <person name="Romanowski S.B."/>
            <person name="Hernandez A."/>
            <person name="Krull N."/>
            <person name="Liu D.Y."/>
            <person name="Cavanagh H."/>
            <person name="Bos A."/>
            <person name="Gray C.A."/>
            <person name="Murphy B.T."/>
            <person name="Linington R.G."/>
            <person name="Eustaquio A.S."/>
        </authorList>
    </citation>
    <scope>NUCLEOTIDE SEQUENCE [LARGE SCALE GENOMIC DNA]</scope>
    <source>
        <strain evidence="1 2">RL18-126-BIB-B</strain>
    </source>
</reference>
<name>A0ACC7NQV6_9BURK</name>
<protein>
    <submittedName>
        <fullName evidence="1">Uncharacterized protein</fullName>
    </submittedName>
</protein>
<sequence length="72" mass="7968">MDTIPRDLYEFHHDSTIMPHARANEELAQPSRLPSGVDAGSSECFIRLGDGRRIGAEHGINENSLASQLHEI</sequence>
<gene>
    <name evidence="1" type="ORF">PQR01_32025</name>
</gene>
<keyword evidence="2" id="KW-1185">Reference proteome</keyword>
<dbReference type="Proteomes" id="UP001629235">
    <property type="component" value="Unassembled WGS sequence"/>
</dbReference>
<evidence type="ECO:0000313" key="2">
    <source>
        <dbReference type="Proteomes" id="UP001629235"/>
    </source>
</evidence>
<comment type="caution">
    <text evidence="1">The sequence shown here is derived from an EMBL/GenBank/DDBJ whole genome shotgun (WGS) entry which is preliminary data.</text>
</comment>
<proteinExistence type="predicted"/>
<dbReference type="EMBL" id="JAQQDW010000097">
    <property type="protein sequence ID" value="MFM0107951.1"/>
    <property type="molecule type" value="Genomic_DNA"/>
</dbReference>
<organism evidence="1 2">
    <name type="scientific">Paraburkholderia rhynchosiae</name>
    <dbReference type="NCBI Taxonomy" id="487049"/>
    <lineage>
        <taxon>Bacteria</taxon>
        <taxon>Pseudomonadati</taxon>
        <taxon>Pseudomonadota</taxon>
        <taxon>Betaproteobacteria</taxon>
        <taxon>Burkholderiales</taxon>
        <taxon>Burkholderiaceae</taxon>
        <taxon>Paraburkholderia</taxon>
    </lineage>
</organism>